<proteinExistence type="predicted"/>
<dbReference type="SUPFAM" id="SSF53335">
    <property type="entry name" value="S-adenosyl-L-methionine-dependent methyltransferases"/>
    <property type="match status" value="1"/>
</dbReference>
<dbReference type="EMBL" id="DOGS01000158">
    <property type="protein sequence ID" value="HBQ48764.1"/>
    <property type="molecule type" value="Genomic_DNA"/>
</dbReference>
<evidence type="ECO:0000256" key="3">
    <source>
        <dbReference type="ARBA" id="ARBA00022691"/>
    </source>
</evidence>
<feature type="region of interest" description="Disordered" evidence="4">
    <location>
        <begin position="77"/>
        <end position="97"/>
    </location>
</feature>
<evidence type="ECO:0000313" key="6">
    <source>
        <dbReference type="EMBL" id="HBQ48764.1"/>
    </source>
</evidence>
<dbReference type="PANTHER" id="PTHR43042:SF2">
    <property type="entry name" value="SAM-DEPENDENT METHYLTRANSFERASE"/>
    <property type="match status" value="1"/>
</dbReference>
<evidence type="ECO:0000256" key="1">
    <source>
        <dbReference type="ARBA" id="ARBA00022603"/>
    </source>
</evidence>
<dbReference type="GO" id="GO:0008168">
    <property type="term" value="F:methyltransferase activity"/>
    <property type="evidence" value="ECO:0007669"/>
    <property type="project" value="UniProtKB-KW"/>
</dbReference>
<dbReference type="Proteomes" id="UP000263957">
    <property type="component" value="Unassembled WGS sequence"/>
</dbReference>
<accession>A0A356W515</accession>
<feature type="non-terminal residue" evidence="6">
    <location>
        <position position="97"/>
    </location>
</feature>
<dbReference type="InterPro" id="IPR029063">
    <property type="entry name" value="SAM-dependent_MTases_sf"/>
</dbReference>
<evidence type="ECO:0000256" key="2">
    <source>
        <dbReference type="ARBA" id="ARBA00022679"/>
    </source>
</evidence>
<dbReference type="PANTHER" id="PTHR43042">
    <property type="entry name" value="SAM-DEPENDENT METHYLTRANSFERASE"/>
    <property type="match status" value="1"/>
</dbReference>
<feature type="domain" description="S-adenosylmethionine-dependent methyltransferase" evidence="5">
    <location>
        <begin position="4"/>
        <end position="93"/>
    </location>
</feature>
<dbReference type="Pfam" id="PF10672">
    <property type="entry name" value="Methyltrans_SAM"/>
    <property type="match status" value="1"/>
</dbReference>
<keyword evidence="3" id="KW-0949">S-adenosyl-L-methionine</keyword>
<evidence type="ECO:0000256" key="4">
    <source>
        <dbReference type="SAM" id="MobiDB-lite"/>
    </source>
</evidence>
<dbReference type="AlphaFoldDB" id="A0A356W515"/>
<keyword evidence="2 6" id="KW-0808">Transferase</keyword>
<protein>
    <submittedName>
        <fullName evidence="6">SAM-dependent methyltransferase</fullName>
    </submittedName>
</protein>
<organism evidence="6 7">
    <name type="scientific">Hyphomonas atlantica</name>
    <dbReference type="NCBI Taxonomy" id="1280948"/>
    <lineage>
        <taxon>Bacteria</taxon>
        <taxon>Pseudomonadati</taxon>
        <taxon>Pseudomonadota</taxon>
        <taxon>Alphaproteobacteria</taxon>
        <taxon>Hyphomonadales</taxon>
        <taxon>Hyphomonadaceae</taxon>
        <taxon>Hyphomonas</taxon>
    </lineage>
</organism>
<name>A0A356W515_9PROT</name>
<reference evidence="6 7" key="1">
    <citation type="journal article" date="2018" name="Nat. Biotechnol.">
        <title>A standardized bacterial taxonomy based on genome phylogeny substantially revises the tree of life.</title>
        <authorList>
            <person name="Parks D.H."/>
            <person name="Chuvochina M."/>
            <person name="Waite D.W."/>
            <person name="Rinke C."/>
            <person name="Skarshewski A."/>
            <person name="Chaumeil P.A."/>
            <person name="Hugenholtz P."/>
        </authorList>
    </citation>
    <scope>NUCLEOTIDE SEQUENCE [LARGE SCALE GENOMIC DNA]</scope>
    <source>
        <strain evidence="6">UBA10378</strain>
    </source>
</reference>
<feature type="non-terminal residue" evidence="6">
    <location>
        <position position="1"/>
    </location>
</feature>
<comment type="caution">
    <text evidence="6">The sequence shown here is derived from an EMBL/GenBank/DDBJ whole genome shotgun (WGS) entry which is preliminary data.</text>
</comment>
<sequence length="97" mass="10826">NARDSWPMQWNGLTFEARRTAFRHMGVFQEHSVHWRFAQEKIRSAGRPIKALNLFGYTGMMSLACAAAGAEVVHLDASPKSNGYGKDNQAMSGLNDR</sequence>
<keyword evidence="1 6" id="KW-0489">Methyltransferase</keyword>
<evidence type="ECO:0000313" key="7">
    <source>
        <dbReference type="Proteomes" id="UP000263957"/>
    </source>
</evidence>
<dbReference type="GO" id="GO:0032259">
    <property type="term" value="P:methylation"/>
    <property type="evidence" value="ECO:0007669"/>
    <property type="project" value="UniProtKB-KW"/>
</dbReference>
<gene>
    <name evidence="6" type="ORF">DD728_07740</name>
</gene>
<dbReference type="Gene3D" id="3.40.50.150">
    <property type="entry name" value="Vaccinia Virus protein VP39"/>
    <property type="match status" value="1"/>
</dbReference>
<dbReference type="InterPro" id="IPR019614">
    <property type="entry name" value="SAM-dep_methyl-trfase"/>
</dbReference>
<evidence type="ECO:0000259" key="5">
    <source>
        <dbReference type="Pfam" id="PF10672"/>
    </source>
</evidence>